<sequence length="232" mass="26150">MQQKLVFMVTFKTTHFFVLTSKGSRANDGWRHDLTQESVSGSRFLDIASSVLHQDKGPDALVQPVNAISNRIAFSHCNPSRVAASSEFFYFASNPNGQSAVGKFRPKSYMFSFPEFVYVSKYLEKEQIGAILRQKEKKAATRTAQLQHTRKTAVLKHARSLQVGKMKSEMLNLQDQLHQYEAVSAYMNAQHTSAFGAVILPPNGSLIKRFNLHTFEVCPEDFVVFDQTDLPP</sequence>
<reference evidence="1 2" key="1">
    <citation type="journal article" date="2022" name="Nat. Genet.">
        <title>Improved pea reference genome and pan-genome highlight genomic features and evolutionary characteristics.</title>
        <authorList>
            <person name="Yang T."/>
            <person name="Liu R."/>
            <person name="Luo Y."/>
            <person name="Hu S."/>
            <person name="Wang D."/>
            <person name="Wang C."/>
            <person name="Pandey M.K."/>
            <person name="Ge S."/>
            <person name="Xu Q."/>
            <person name="Li N."/>
            <person name="Li G."/>
            <person name="Huang Y."/>
            <person name="Saxena R.K."/>
            <person name="Ji Y."/>
            <person name="Li M."/>
            <person name="Yan X."/>
            <person name="He Y."/>
            <person name="Liu Y."/>
            <person name="Wang X."/>
            <person name="Xiang C."/>
            <person name="Varshney R.K."/>
            <person name="Ding H."/>
            <person name="Gao S."/>
            <person name="Zong X."/>
        </authorList>
    </citation>
    <scope>NUCLEOTIDE SEQUENCE [LARGE SCALE GENOMIC DNA]</scope>
    <source>
        <strain evidence="1 2">cv. Zhongwan 6</strain>
    </source>
</reference>
<protein>
    <submittedName>
        <fullName evidence="1">Uncharacterized protein</fullName>
    </submittedName>
</protein>
<proteinExistence type="predicted"/>
<dbReference type="PANTHER" id="PTHR13167:SF47">
    <property type="entry name" value="DUF3595 FAMILY PROTEIN"/>
    <property type="match status" value="1"/>
</dbReference>
<dbReference type="EMBL" id="JAMSHJ010000007">
    <property type="protein sequence ID" value="KAI5384101.1"/>
    <property type="molecule type" value="Genomic_DNA"/>
</dbReference>
<name>A0A9D4VIE2_PEA</name>
<dbReference type="GO" id="GO:0042391">
    <property type="term" value="P:regulation of membrane potential"/>
    <property type="evidence" value="ECO:0007669"/>
    <property type="project" value="TreeGrafter"/>
</dbReference>
<dbReference type="Gramene" id="Psat07G0120600-T1">
    <property type="protein sequence ID" value="KAI5384101.1"/>
    <property type="gene ID" value="KIW84_071206"/>
</dbReference>
<comment type="caution">
    <text evidence="1">The sequence shown here is derived from an EMBL/GenBank/DDBJ whole genome shotgun (WGS) entry which is preliminary data.</text>
</comment>
<dbReference type="GO" id="GO:0016020">
    <property type="term" value="C:membrane"/>
    <property type="evidence" value="ECO:0007669"/>
    <property type="project" value="InterPro"/>
</dbReference>
<dbReference type="Proteomes" id="UP001058974">
    <property type="component" value="Chromosome 7"/>
</dbReference>
<dbReference type="AlphaFoldDB" id="A0A9D4VIE2"/>
<dbReference type="GO" id="GO:0071260">
    <property type="term" value="P:cellular response to mechanical stimulus"/>
    <property type="evidence" value="ECO:0007669"/>
    <property type="project" value="TreeGrafter"/>
</dbReference>
<dbReference type="GO" id="GO:0008381">
    <property type="term" value="F:mechanosensitive monoatomic ion channel activity"/>
    <property type="evidence" value="ECO:0007669"/>
    <property type="project" value="InterPro"/>
</dbReference>
<accession>A0A9D4VIE2</accession>
<keyword evidence="2" id="KW-1185">Reference proteome</keyword>
<dbReference type="InterPro" id="IPR027272">
    <property type="entry name" value="Piezo"/>
</dbReference>
<organism evidence="1 2">
    <name type="scientific">Pisum sativum</name>
    <name type="common">Garden pea</name>
    <name type="synonym">Lathyrus oleraceus</name>
    <dbReference type="NCBI Taxonomy" id="3888"/>
    <lineage>
        <taxon>Eukaryota</taxon>
        <taxon>Viridiplantae</taxon>
        <taxon>Streptophyta</taxon>
        <taxon>Embryophyta</taxon>
        <taxon>Tracheophyta</taxon>
        <taxon>Spermatophyta</taxon>
        <taxon>Magnoliopsida</taxon>
        <taxon>eudicotyledons</taxon>
        <taxon>Gunneridae</taxon>
        <taxon>Pentapetalae</taxon>
        <taxon>rosids</taxon>
        <taxon>fabids</taxon>
        <taxon>Fabales</taxon>
        <taxon>Fabaceae</taxon>
        <taxon>Papilionoideae</taxon>
        <taxon>50 kb inversion clade</taxon>
        <taxon>NPAAA clade</taxon>
        <taxon>Hologalegina</taxon>
        <taxon>IRL clade</taxon>
        <taxon>Fabeae</taxon>
        <taxon>Lathyrus</taxon>
    </lineage>
</organism>
<dbReference type="GO" id="GO:0050982">
    <property type="term" value="P:detection of mechanical stimulus"/>
    <property type="evidence" value="ECO:0007669"/>
    <property type="project" value="TreeGrafter"/>
</dbReference>
<dbReference type="PANTHER" id="PTHR13167">
    <property type="entry name" value="PIEZO-TYPE MECHANOSENSITIVE ION CHANNEL COMPONENT"/>
    <property type="match status" value="1"/>
</dbReference>
<evidence type="ECO:0000313" key="2">
    <source>
        <dbReference type="Proteomes" id="UP001058974"/>
    </source>
</evidence>
<evidence type="ECO:0000313" key="1">
    <source>
        <dbReference type="EMBL" id="KAI5384101.1"/>
    </source>
</evidence>
<gene>
    <name evidence="1" type="ORF">KIW84_071206</name>
</gene>
<dbReference type="GO" id="GO:0005261">
    <property type="term" value="F:monoatomic cation channel activity"/>
    <property type="evidence" value="ECO:0007669"/>
    <property type="project" value="TreeGrafter"/>
</dbReference>